<dbReference type="SUPFAM" id="SSF48150">
    <property type="entry name" value="DNA-glycosylase"/>
    <property type="match status" value="1"/>
</dbReference>
<dbReference type="Proteomes" id="UP000045706">
    <property type="component" value="Unassembled WGS sequence"/>
</dbReference>
<dbReference type="GO" id="GO:0006285">
    <property type="term" value="P:base-excision repair, AP site formation"/>
    <property type="evidence" value="ECO:0007669"/>
    <property type="project" value="UniProtKB-ARBA"/>
</dbReference>
<name>A0A0G4LBF5_VERLO</name>
<feature type="domain" description="HhH-GPD" evidence="2">
    <location>
        <begin position="2"/>
        <end position="200"/>
    </location>
</feature>
<feature type="compositionally biased region" description="Low complexity" evidence="1">
    <location>
        <begin position="1317"/>
        <end position="1334"/>
    </location>
</feature>
<sequence length="1358" mass="151780">MQNANLAIQDVTAKYGQWDADSIGAGSIAWNKVRLSEESEVVDAVKRAGLGPTKGRDIKSILDMVHRDNQVRLAAYITERETGEMADILGAQNLTQGQKDHQVKKMESGILTLDHVRGLTSDEAMLEFTKYPGIGVKTSSCLILFCLQQPSFAVDTHVWRFCKWLKWVPPKASRDDTYMHGEVRIPDTLNPTIKMEHGKVEDLLEHWYKKFQKIPEEAHLLCPKVDDDDEEDYDDPAASDTLSADDKKKRIQDGQDRIEIVYWTSLLMAYGKDKAGVWLSDWTDRMATYMHTCDKCVLNWHMNRKKFIRKYAVEWDHSLAQQVEDCLHRYDFDRLNRGIGWAVEIIDTVETTEGRAFQKSDLKDQVGLLLLTIYETLCCMAYLSDPARRASFQKVFERLQPKKPLKMGENVVLPAMTWFLFDKEPTRHRFAVSSWERLQPLSLTQDKFDWAVHDHIIPVLDAAATWDISMKESLPEIQRFWEGMNYILKTLDGELMLRGIRSLDPAPRVVELLFNHIHCNSEAILLFTLQAMSTIIKTAPQLIRDTINDARPIVVVEQIFRTPLIRTLLAQSVAYTIHSGDGTSNQAGDRIECAAISWIDVWIRSLKISEMSDGCEQLLRLLFRRELQNDTLGDQGKAACIRAGLDALAHVLQSFVNPSVNLINGSMSLYVNATLNAKIDPSSTKALIESRKAAKADKAKRDAEAIAKAQALRGPEIKGLSGVVGKDHAPSKNEIMVDSDDDESSDDSEDEDVKALINKGQLGQKAKDEATRRQEQILLEKTRGPMTVSRHSPALWEAFMDSLRSNNLPLAQNMLLAMGPLISLSRFLPKRKKPSSLDKVRVQLGDATVKTAAVCGRIMQRLCDYSKEDLELLLYKAQTIRPVLALNLHGEDELRDSSKELVKTITGVFSHSDALLELLHQRLEVTLASLNYGLLQIHESKVLTWGPAVPIITTSRNVLNALCDPTSGILRSRVLELGEEVALSTWWSAQWKYLEKAFDTTAHWSHFVEVDKIKDFCRNSIEHADDLMAQCGLIASALQQKEQRNQQAATLSGNTPSGMHRLLKEPTERLTPIVNMVRLRDPTLVATTVQVVVRLLVRLRENDHEIPQSSREFIHNVCTKGPDGRYITPSNATSQQRAELLKALGEEEEEDDVEVISIQPASAATKKKQTSLDAWSNHGRGEAQAWSARPDAPPQIQTSAPPRPGGAPQIQTSAPDSKKRPRDGDGPGHPNAKRMASGSNDRAHHRHGDARAAPTGPKAHRNPRGEHWEGRETKPKTTVDPSAMAALGLVAPERPPAVPTASTGATCGPSAPTTGLNRVNQIQQRAQAQAQNPGQGPPRKKKPKGNGMFIERKPPRRG</sequence>
<dbReference type="PANTHER" id="PTHR47203:SF1">
    <property type="entry name" value="HYPOTHETICAL BASE EXCISION DNA REPAIR PROTEIN (EUROFUNG)"/>
    <property type="match status" value="1"/>
</dbReference>
<dbReference type="EMBL" id="CVQI01010001">
    <property type="protein sequence ID" value="CRK19403.1"/>
    <property type="molecule type" value="Genomic_DNA"/>
</dbReference>
<reference evidence="4" key="1">
    <citation type="submission" date="2015-05" db="EMBL/GenBank/DDBJ databases">
        <authorList>
            <person name="Fogelqvist Johan"/>
        </authorList>
    </citation>
    <scope>NUCLEOTIDE SEQUENCE [LARGE SCALE GENOMIC DNA]</scope>
</reference>
<feature type="region of interest" description="Disordered" evidence="1">
    <location>
        <begin position="1145"/>
        <end position="1358"/>
    </location>
</feature>
<dbReference type="GO" id="GO:0003824">
    <property type="term" value="F:catalytic activity"/>
    <property type="evidence" value="ECO:0007669"/>
    <property type="project" value="InterPro"/>
</dbReference>
<gene>
    <name evidence="3" type="ORF">BN1723_002584</name>
</gene>
<dbReference type="InterPro" id="IPR003265">
    <property type="entry name" value="HhH-GPD_domain"/>
</dbReference>
<feature type="compositionally biased region" description="Basic and acidic residues" evidence="1">
    <location>
        <begin position="1216"/>
        <end position="1226"/>
    </location>
</feature>
<proteinExistence type="predicted"/>
<feature type="compositionally biased region" description="Acidic residues" evidence="1">
    <location>
        <begin position="228"/>
        <end position="237"/>
    </location>
</feature>
<dbReference type="Pfam" id="PF12726">
    <property type="entry name" value="SEN1_N"/>
    <property type="match status" value="2"/>
</dbReference>
<dbReference type="PANTHER" id="PTHR47203">
    <property type="match status" value="1"/>
</dbReference>
<accession>A0A0G4LBF5</accession>
<dbReference type="CDD" id="cd00056">
    <property type="entry name" value="ENDO3c"/>
    <property type="match status" value="1"/>
</dbReference>
<evidence type="ECO:0000259" key="2">
    <source>
        <dbReference type="SMART" id="SM00478"/>
    </source>
</evidence>
<dbReference type="InterPro" id="IPR024481">
    <property type="entry name" value="Helicase_Sen1_N"/>
</dbReference>
<organism evidence="3 4">
    <name type="scientific">Verticillium longisporum</name>
    <name type="common">Verticillium dahliae var. longisporum</name>
    <dbReference type="NCBI Taxonomy" id="100787"/>
    <lineage>
        <taxon>Eukaryota</taxon>
        <taxon>Fungi</taxon>
        <taxon>Dikarya</taxon>
        <taxon>Ascomycota</taxon>
        <taxon>Pezizomycotina</taxon>
        <taxon>Sordariomycetes</taxon>
        <taxon>Hypocreomycetidae</taxon>
        <taxon>Glomerellales</taxon>
        <taxon>Plectosphaerellaceae</taxon>
        <taxon>Verticillium</taxon>
    </lineage>
</organism>
<evidence type="ECO:0000313" key="4">
    <source>
        <dbReference type="Proteomes" id="UP000045706"/>
    </source>
</evidence>
<dbReference type="Gene3D" id="1.10.340.30">
    <property type="entry name" value="Hypothetical protein, domain 2"/>
    <property type="match status" value="1"/>
</dbReference>
<dbReference type="InterPro" id="IPR016024">
    <property type="entry name" value="ARM-type_fold"/>
</dbReference>
<feature type="region of interest" description="Disordered" evidence="1">
    <location>
        <begin position="720"/>
        <end position="752"/>
    </location>
</feature>
<protein>
    <recommendedName>
        <fullName evidence="2">HhH-GPD domain-containing protein</fullName>
    </recommendedName>
</protein>
<feature type="compositionally biased region" description="Acidic residues" evidence="1">
    <location>
        <begin position="737"/>
        <end position="752"/>
    </location>
</feature>
<evidence type="ECO:0000313" key="3">
    <source>
        <dbReference type="EMBL" id="CRK19403.1"/>
    </source>
</evidence>
<dbReference type="SMART" id="SM00478">
    <property type="entry name" value="ENDO3c"/>
    <property type="match status" value="1"/>
</dbReference>
<dbReference type="InterPro" id="IPR011257">
    <property type="entry name" value="DNA_glycosylase"/>
</dbReference>
<dbReference type="SUPFAM" id="SSF48371">
    <property type="entry name" value="ARM repeat"/>
    <property type="match status" value="1"/>
</dbReference>
<feature type="region of interest" description="Disordered" evidence="1">
    <location>
        <begin position="228"/>
        <end position="248"/>
    </location>
</feature>
<feature type="compositionally biased region" description="Polar residues" evidence="1">
    <location>
        <begin position="1300"/>
        <end position="1316"/>
    </location>
</feature>
<feature type="compositionally biased region" description="Basic and acidic residues" evidence="1">
    <location>
        <begin position="1263"/>
        <end position="1277"/>
    </location>
</feature>
<evidence type="ECO:0000256" key="1">
    <source>
        <dbReference type="SAM" id="MobiDB-lite"/>
    </source>
</evidence>